<protein>
    <submittedName>
        <fullName evidence="2">Uncharacterized protein</fullName>
    </submittedName>
</protein>
<reference evidence="2 3" key="1">
    <citation type="journal article" date="2021" name="BMC Genomics">
        <title>Datura genome reveals duplications of psychoactive alkaloid biosynthetic genes and high mutation rate following tissue culture.</title>
        <authorList>
            <person name="Rajewski A."/>
            <person name="Carter-House D."/>
            <person name="Stajich J."/>
            <person name="Litt A."/>
        </authorList>
    </citation>
    <scope>NUCLEOTIDE SEQUENCE [LARGE SCALE GENOMIC DNA]</scope>
    <source>
        <strain evidence="2">AR-01</strain>
    </source>
</reference>
<proteinExistence type="predicted"/>
<name>A0ABS8T406_DATST</name>
<organism evidence="2 3">
    <name type="scientific">Datura stramonium</name>
    <name type="common">Jimsonweed</name>
    <name type="synonym">Common thornapple</name>
    <dbReference type="NCBI Taxonomy" id="4076"/>
    <lineage>
        <taxon>Eukaryota</taxon>
        <taxon>Viridiplantae</taxon>
        <taxon>Streptophyta</taxon>
        <taxon>Embryophyta</taxon>
        <taxon>Tracheophyta</taxon>
        <taxon>Spermatophyta</taxon>
        <taxon>Magnoliopsida</taxon>
        <taxon>eudicotyledons</taxon>
        <taxon>Gunneridae</taxon>
        <taxon>Pentapetalae</taxon>
        <taxon>asterids</taxon>
        <taxon>lamiids</taxon>
        <taxon>Solanales</taxon>
        <taxon>Solanaceae</taxon>
        <taxon>Solanoideae</taxon>
        <taxon>Datureae</taxon>
        <taxon>Datura</taxon>
    </lineage>
</organism>
<keyword evidence="3" id="KW-1185">Reference proteome</keyword>
<evidence type="ECO:0000313" key="3">
    <source>
        <dbReference type="Proteomes" id="UP000823775"/>
    </source>
</evidence>
<evidence type="ECO:0000256" key="1">
    <source>
        <dbReference type="SAM" id="MobiDB-lite"/>
    </source>
</evidence>
<evidence type="ECO:0000313" key="2">
    <source>
        <dbReference type="EMBL" id="MCD7465853.1"/>
    </source>
</evidence>
<feature type="region of interest" description="Disordered" evidence="1">
    <location>
        <begin position="92"/>
        <end position="124"/>
    </location>
</feature>
<comment type="caution">
    <text evidence="2">The sequence shown here is derived from an EMBL/GenBank/DDBJ whole genome shotgun (WGS) entry which is preliminary data.</text>
</comment>
<sequence>MPAALKRFADCSKQLHQYQSFAENIGFQYHTGLASSTQFCKANHLGDSRDDEKRLAMKRKTIITAAPVWKTIAANPIVHFLPMASDVLPPAKPPNKYDYSTMTPTSAKSRHDHWFKPQQVDTPP</sequence>
<gene>
    <name evidence="2" type="ORF">HAX54_002030</name>
</gene>
<dbReference type="EMBL" id="JACEIK010001089">
    <property type="protein sequence ID" value="MCD7465853.1"/>
    <property type="molecule type" value="Genomic_DNA"/>
</dbReference>
<feature type="compositionally biased region" description="Polar residues" evidence="1">
    <location>
        <begin position="98"/>
        <end position="107"/>
    </location>
</feature>
<dbReference type="Proteomes" id="UP000823775">
    <property type="component" value="Unassembled WGS sequence"/>
</dbReference>
<accession>A0ABS8T406</accession>